<evidence type="ECO:0000256" key="3">
    <source>
        <dbReference type="ARBA" id="ARBA00008281"/>
    </source>
</evidence>
<dbReference type="PANTHER" id="PTHR35091:SF2">
    <property type="entry name" value="FLAGELLAR PROTEIN FLIL"/>
    <property type="match status" value="1"/>
</dbReference>
<reference evidence="11 12" key="2">
    <citation type="submission" date="2011-11" db="EMBL/GenBank/DDBJ databases">
        <authorList>
            <consortium name="US DOE Joint Genome Institute"/>
            <person name="Lucas S."/>
            <person name="Han J."/>
            <person name="Lapidus A."/>
            <person name="Cheng J.-F."/>
            <person name="Goodwin L."/>
            <person name="Pitluck S."/>
            <person name="Peters L."/>
            <person name="Ovchinnikova G."/>
            <person name="Zhang X."/>
            <person name="Detter J.C."/>
            <person name="Han C."/>
            <person name="Tapia R."/>
            <person name="Land M."/>
            <person name="Hauser L."/>
            <person name="Kyrpides N."/>
            <person name="Ivanova N."/>
            <person name="Pagani I."/>
            <person name="Vogl K."/>
            <person name="Liu Z."/>
            <person name="Overmann J."/>
            <person name="Frigaard N.-U."/>
            <person name="Bryant D."/>
            <person name="Woyke T."/>
        </authorList>
    </citation>
    <scope>NUCLEOTIDE SEQUENCE [LARGE SCALE GENOMIC DNA]</scope>
    <source>
        <strain evidence="11 12">970</strain>
    </source>
</reference>
<dbReference type="GO" id="GO:0009425">
    <property type="term" value="C:bacterial-type flagellum basal body"/>
    <property type="evidence" value="ECO:0007669"/>
    <property type="project" value="InterPro"/>
</dbReference>
<sequence>MIQGRMNSLLNLISAAPRVGLHSLLLTLALLLPATPGLAQAPLKITGNYPGYVSMGPYLIVNLASEDSAKYLRVEMDFYVLTAADNDVIQQHSVAIRDRLITLFGGRDMEALQSVEGRESLRKETLEALRETLSRMAGNPAIQDLYFTAFIMQ</sequence>
<gene>
    <name evidence="11" type="ORF">Thi970DRAFT_04733</name>
</gene>
<evidence type="ECO:0000313" key="12">
    <source>
        <dbReference type="Proteomes" id="UP000002964"/>
    </source>
</evidence>
<evidence type="ECO:0000256" key="1">
    <source>
        <dbReference type="ARBA" id="ARBA00002254"/>
    </source>
</evidence>
<evidence type="ECO:0000256" key="4">
    <source>
        <dbReference type="ARBA" id="ARBA00022475"/>
    </source>
</evidence>
<reference evidence="12" key="1">
    <citation type="submission" date="2011-06" db="EMBL/GenBank/DDBJ databases">
        <authorList>
            <consortium name="US DOE Joint Genome Institute (JGI-PGF)"/>
            <person name="Lucas S."/>
            <person name="Han J."/>
            <person name="Lapidus A."/>
            <person name="Cheng J.-F."/>
            <person name="Goodwin L."/>
            <person name="Pitluck S."/>
            <person name="Peters L."/>
            <person name="Land M.L."/>
            <person name="Hauser L."/>
            <person name="Vogl K."/>
            <person name="Liu Z."/>
            <person name="Overmann J."/>
            <person name="Frigaard N.-U."/>
            <person name="Bryant D.A."/>
            <person name="Woyke T.J."/>
        </authorList>
    </citation>
    <scope>NUCLEOTIDE SEQUENCE [LARGE SCALE GENOMIC DNA]</scope>
    <source>
        <strain evidence="12">970</strain>
    </source>
</reference>
<dbReference type="EMBL" id="JH603170">
    <property type="protein sequence ID" value="EIC21049.1"/>
    <property type="molecule type" value="Genomic_DNA"/>
</dbReference>
<evidence type="ECO:0000256" key="8">
    <source>
        <dbReference type="ARBA" id="ARBA00022989"/>
    </source>
</evidence>
<evidence type="ECO:0000256" key="6">
    <source>
        <dbReference type="ARBA" id="ARBA00022692"/>
    </source>
</evidence>
<dbReference type="Pfam" id="PF03748">
    <property type="entry name" value="FliL"/>
    <property type="match status" value="1"/>
</dbReference>
<keyword evidence="5 10" id="KW-0145">Chemotaxis</keyword>
<keyword evidence="11" id="KW-0969">Cilium</keyword>
<keyword evidence="6" id="KW-0812">Transmembrane</keyword>
<dbReference type="GO" id="GO:0006935">
    <property type="term" value="P:chemotaxis"/>
    <property type="evidence" value="ECO:0007669"/>
    <property type="project" value="UniProtKB-KW"/>
</dbReference>
<dbReference type="PANTHER" id="PTHR35091">
    <property type="entry name" value="FLAGELLAR PROTEIN FLIL"/>
    <property type="match status" value="1"/>
</dbReference>
<comment type="function">
    <text evidence="1 10">Controls the rotational direction of flagella during chemotaxis.</text>
</comment>
<keyword evidence="12" id="KW-1185">Reference proteome</keyword>
<dbReference type="GO" id="GO:0005886">
    <property type="term" value="C:plasma membrane"/>
    <property type="evidence" value="ECO:0007669"/>
    <property type="project" value="UniProtKB-SubCell"/>
</dbReference>
<dbReference type="GO" id="GO:0071978">
    <property type="term" value="P:bacterial-type flagellum-dependent swarming motility"/>
    <property type="evidence" value="ECO:0007669"/>
    <property type="project" value="TreeGrafter"/>
</dbReference>
<comment type="similarity">
    <text evidence="3 10">Belongs to the FliL family.</text>
</comment>
<accession>H8Z8A0</accession>
<evidence type="ECO:0000256" key="5">
    <source>
        <dbReference type="ARBA" id="ARBA00022500"/>
    </source>
</evidence>
<evidence type="ECO:0000256" key="7">
    <source>
        <dbReference type="ARBA" id="ARBA00022779"/>
    </source>
</evidence>
<keyword evidence="9 10" id="KW-0472">Membrane</keyword>
<keyword evidence="11" id="KW-0282">Flagellum</keyword>
<keyword evidence="8" id="KW-1133">Transmembrane helix</keyword>
<dbReference type="AlphaFoldDB" id="H8Z8A0"/>
<keyword evidence="11" id="KW-0966">Cell projection</keyword>
<evidence type="ECO:0000313" key="11">
    <source>
        <dbReference type="EMBL" id="EIC21049.1"/>
    </source>
</evidence>
<evidence type="ECO:0000256" key="10">
    <source>
        <dbReference type="RuleBase" id="RU364125"/>
    </source>
</evidence>
<dbReference type="InterPro" id="IPR005503">
    <property type="entry name" value="FliL"/>
</dbReference>
<comment type="subcellular location">
    <subcellularLocation>
        <location evidence="10">Cell inner membrane</location>
    </subcellularLocation>
    <subcellularLocation>
        <location evidence="2">Cell membrane</location>
        <topology evidence="2">Single-pass membrane protein</topology>
    </subcellularLocation>
</comment>
<evidence type="ECO:0000256" key="2">
    <source>
        <dbReference type="ARBA" id="ARBA00004162"/>
    </source>
</evidence>
<protein>
    <recommendedName>
        <fullName evidence="10">Flagellar protein FliL</fullName>
    </recommendedName>
</protein>
<keyword evidence="10" id="KW-0997">Cell inner membrane</keyword>
<dbReference type="HOGENOM" id="CLU_099018_10_3_6"/>
<organism evidence="11 12">
    <name type="scientific">Thiorhodovibrio frisius</name>
    <dbReference type="NCBI Taxonomy" id="631362"/>
    <lineage>
        <taxon>Bacteria</taxon>
        <taxon>Pseudomonadati</taxon>
        <taxon>Pseudomonadota</taxon>
        <taxon>Gammaproteobacteria</taxon>
        <taxon>Chromatiales</taxon>
        <taxon>Chromatiaceae</taxon>
        <taxon>Thiorhodovibrio</taxon>
    </lineage>
</organism>
<dbReference type="Proteomes" id="UP000002964">
    <property type="component" value="Unassembled WGS sequence"/>
</dbReference>
<dbReference type="STRING" id="631362.Thi970DRAFT_04733"/>
<proteinExistence type="inferred from homology"/>
<evidence type="ECO:0000256" key="9">
    <source>
        <dbReference type="ARBA" id="ARBA00023136"/>
    </source>
</evidence>
<dbReference type="eggNOG" id="COG1580">
    <property type="taxonomic scope" value="Bacteria"/>
</dbReference>
<keyword evidence="4" id="KW-1003">Cell membrane</keyword>
<name>H8Z8A0_9GAMM</name>
<keyword evidence="7 10" id="KW-0283">Flagellar rotation</keyword>